<reference evidence="3 4" key="1">
    <citation type="submission" date="2017-03" db="EMBL/GenBank/DDBJ databases">
        <title>Lifting the veil on microbial sulfur biogeochemistry in mining wastewaters.</title>
        <authorList>
            <person name="Kantor R.S."/>
            <person name="Colenbrander Nelson T."/>
            <person name="Marshall S."/>
            <person name="Bennett D."/>
            <person name="Apte S."/>
            <person name="Camacho D."/>
            <person name="Thomas B.C."/>
            <person name="Warren L.A."/>
            <person name="Banfield J.F."/>
        </authorList>
    </citation>
    <scope>NUCLEOTIDE SEQUENCE [LARGE SCALE GENOMIC DNA]</scope>
    <source>
        <strain evidence="3">32-69-9</strain>
    </source>
</reference>
<dbReference type="EMBL" id="NCEB01000002">
    <property type="protein sequence ID" value="OYX35969.1"/>
    <property type="molecule type" value="Genomic_DNA"/>
</dbReference>
<evidence type="ECO:0000313" key="3">
    <source>
        <dbReference type="EMBL" id="OYX35969.1"/>
    </source>
</evidence>
<gene>
    <name evidence="3" type="ORF">B7Z01_01275</name>
</gene>
<name>A0A258FV25_9CAUL</name>
<proteinExistence type="predicted"/>
<keyword evidence="2" id="KW-0812">Transmembrane</keyword>
<protein>
    <submittedName>
        <fullName evidence="3">Uncharacterized protein</fullName>
    </submittedName>
</protein>
<feature type="coiled-coil region" evidence="1">
    <location>
        <begin position="40"/>
        <end position="69"/>
    </location>
</feature>
<accession>A0A258FV25</accession>
<evidence type="ECO:0000256" key="1">
    <source>
        <dbReference type="SAM" id="Coils"/>
    </source>
</evidence>
<keyword evidence="2" id="KW-1133">Transmembrane helix</keyword>
<feature type="transmembrane region" description="Helical" evidence="2">
    <location>
        <begin position="12"/>
        <end position="35"/>
    </location>
</feature>
<dbReference type="Proteomes" id="UP000215595">
    <property type="component" value="Unassembled WGS sequence"/>
</dbReference>
<dbReference type="AlphaFoldDB" id="A0A258FV25"/>
<keyword evidence="1" id="KW-0175">Coiled coil</keyword>
<comment type="caution">
    <text evidence="3">The sequence shown here is derived from an EMBL/GenBank/DDBJ whole genome shotgun (WGS) entry which is preliminary data.</text>
</comment>
<keyword evidence="2" id="KW-0472">Membrane</keyword>
<organism evidence="3 4">
    <name type="scientific">Brevundimonas subvibrioides</name>
    <dbReference type="NCBI Taxonomy" id="74313"/>
    <lineage>
        <taxon>Bacteria</taxon>
        <taxon>Pseudomonadati</taxon>
        <taxon>Pseudomonadota</taxon>
        <taxon>Alphaproteobacteria</taxon>
        <taxon>Caulobacterales</taxon>
        <taxon>Caulobacteraceae</taxon>
        <taxon>Brevundimonas</taxon>
    </lineage>
</organism>
<sequence length="148" mass="15415">MTAVAMLRALTPLGWLAVGLVGLAVAALVLGGLGFRWDPLDLARRRADRAEASASIARSEAQVRAAEAQAQAGQVARLDSVLATTRRLDATTHRSTLHARAANDADLPLAPDRLDRLRAHDRELCRIAPGLGGCAAAPDPAGDGDPSL</sequence>
<evidence type="ECO:0000313" key="4">
    <source>
        <dbReference type="Proteomes" id="UP000215595"/>
    </source>
</evidence>
<evidence type="ECO:0000256" key="2">
    <source>
        <dbReference type="SAM" id="Phobius"/>
    </source>
</evidence>